<evidence type="ECO:0000313" key="2">
    <source>
        <dbReference type="Proteomes" id="UP001245370"/>
    </source>
</evidence>
<gene>
    <name evidence="1" type="ORF">GGQ86_000288</name>
</gene>
<keyword evidence="2" id="KW-1185">Reference proteome</keyword>
<dbReference type="EMBL" id="JAVDPY010000001">
    <property type="protein sequence ID" value="MDR6331841.1"/>
    <property type="molecule type" value="Genomic_DNA"/>
</dbReference>
<organism evidence="1 2">
    <name type="scientific">Xanthobacter flavus</name>
    <dbReference type="NCBI Taxonomy" id="281"/>
    <lineage>
        <taxon>Bacteria</taxon>
        <taxon>Pseudomonadati</taxon>
        <taxon>Pseudomonadota</taxon>
        <taxon>Alphaproteobacteria</taxon>
        <taxon>Hyphomicrobiales</taxon>
        <taxon>Xanthobacteraceae</taxon>
        <taxon>Xanthobacter</taxon>
    </lineage>
</organism>
<proteinExistence type="predicted"/>
<evidence type="ECO:0000313" key="1">
    <source>
        <dbReference type="EMBL" id="MDR6331841.1"/>
    </source>
</evidence>
<sequence>MTRPRSIPAKRALYWTRGCAPATFVAFAPAGPNEGLESARAGARQKALKVMMVRVSWMPGMVCTFWFT</sequence>
<name>A0ABU1KAI1_XANFL</name>
<protein>
    <submittedName>
        <fullName evidence="1">Uncharacterized protein</fullName>
    </submittedName>
</protein>
<dbReference type="Proteomes" id="UP001245370">
    <property type="component" value="Unassembled WGS sequence"/>
</dbReference>
<accession>A0ABU1KAI1</accession>
<reference evidence="1 2" key="1">
    <citation type="submission" date="2023-07" db="EMBL/GenBank/DDBJ databases">
        <title>Genomic Encyclopedia of Type Strains, Phase IV (KMG-IV): sequencing the most valuable type-strain genomes for metagenomic binning, comparative biology and taxonomic classification.</title>
        <authorList>
            <person name="Goeker M."/>
        </authorList>
    </citation>
    <scope>NUCLEOTIDE SEQUENCE [LARGE SCALE GENOMIC DNA]</scope>
    <source>
        <strain evidence="1 2">DSM 338</strain>
    </source>
</reference>
<comment type="caution">
    <text evidence="1">The sequence shown here is derived from an EMBL/GenBank/DDBJ whole genome shotgun (WGS) entry which is preliminary data.</text>
</comment>